<sequence length="361" mass="41204">MELHLFTLLLVLLLFTPTESGDIALSPGGEILTDRFGCLREDLLPRLEQAPGFLHALELESFRKRSDDMHLVVYMNSLKHVGRLPLVDAMYRGWFKKVIFAAVDLRSSLPREWSKRLTAVILERSVDCSTDRDRQQTASYRCLESVAKQFPAFTGYLFAHFDVLVDVSEVAKLDPRKIWFPPPGRHYLLVCGPEPSSGEPQLETHHIQRVATSGQEKSLEEDAVTKTFEFSLGNCHWEQAKICAANMTGCEKTPSWYWHPAKKVLQAYRQLPSHIRAARISHARCEGATWAPHCTKEQRQRLSVLDSIPTGFSDVFYIPSAVLPRFNELGRIFELNGVFLEDTGHTFTRFHSRIVQLVLRI</sequence>
<evidence type="ECO:0000313" key="4">
    <source>
        <dbReference type="Proteomes" id="UP001190700"/>
    </source>
</evidence>
<keyword evidence="4" id="KW-1185">Reference proteome</keyword>
<dbReference type="EMBL" id="LGRX02021331">
    <property type="protein sequence ID" value="KAK3256784.1"/>
    <property type="molecule type" value="Genomic_DNA"/>
</dbReference>
<evidence type="ECO:0000313" key="3">
    <source>
        <dbReference type="EMBL" id="KAK3286965.1"/>
    </source>
</evidence>
<protein>
    <submittedName>
        <fullName evidence="2">Uncharacterized protein</fullName>
    </submittedName>
</protein>
<reference evidence="2 4" key="1">
    <citation type="journal article" date="2015" name="Genome Biol. Evol.">
        <title>Comparative Genomics of a Bacterivorous Green Alga Reveals Evolutionary Causalities and Consequences of Phago-Mixotrophic Mode of Nutrition.</title>
        <authorList>
            <person name="Burns J.A."/>
            <person name="Paasch A."/>
            <person name="Narechania A."/>
            <person name="Kim E."/>
        </authorList>
    </citation>
    <scope>NUCLEOTIDE SEQUENCE [LARGE SCALE GENOMIC DNA]</scope>
    <source>
        <strain evidence="2">PLY_AMNH</strain>
    </source>
</reference>
<dbReference type="AlphaFoldDB" id="A0AAE0FBX6"/>
<evidence type="ECO:0000256" key="1">
    <source>
        <dbReference type="SAM" id="SignalP"/>
    </source>
</evidence>
<feature type="signal peptide" evidence="1">
    <location>
        <begin position="1"/>
        <end position="20"/>
    </location>
</feature>
<evidence type="ECO:0000313" key="2">
    <source>
        <dbReference type="EMBL" id="KAK3256784.1"/>
    </source>
</evidence>
<organism evidence="2 4">
    <name type="scientific">Cymbomonas tetramitiformis</name>
    <dbReference type="NCBI Taxonomy" id="36881"/>
    <lineage>
        <taxon>Eukaryota</taxon>
        <taxon>Viridiplantae</taxon>
        <taxon>Chlorophyta</taxon>
        <taxon>Pyramimonadophyceae</taxon>
        <taxon>Pyramimonadales</taxon>
        <taxon>Pyramimonadaceae</taxon>
        <taxon>Cymbomonas</taxon>
    </lineage>
</organism>
<dbReference type="Proteomes" id="UP001190700">
    <property type="component" value="Unassembled WGS sequence"/>
</dbReference>
<proteinExistence type="predicted"/>
<gene>
    <name evidence="2" type="ORF">CYMTET_34100</name>
    <name evidence="3" type="ORF">CYMTET_5502</name>
</gene>
<dbReference type="EMBL" id="LGRX02001062">
    <property type="protein sequence ID" value="KAK3286965.1"/>
    <property type="molecule type" value="Genomic_DNA"/>
</dbReference>
<accession>A0AAE0FBX6</accession>
<feature type="chain" id="PRO_5042442676" evidence="1">
    <location>
        <begin position="21"/>
        <end position="361"/>
    </location>
</feature>
<reference evidence="2" key="2">
    <citation type="submission" date="2023-06" db="EMBL/GenBank/DDBJ databases">
        <title>Long-read-based genome assembly of the green algal bacterivore Cymbomonas tetramitiformis.</title>
        <authorList>
            <person name="Gyaltshen Y."/>
            <person name="Rozenberg A."/>
            <person name="Paasch A."/>
            <person name="Burns J.A."/>
            <person name="Warring S."/>
            <person name="Larson R."/>
            <person name="Maurer-Alcala X."/>
            <person name="Dacks J."/>
            <person name="Kim E."/>
        </authorList>
    </citation>
    <scope>NUCLEOTIDE SEQUENCE</scope>
    <source>
        <strain evidence="2">PLY_AMNH</strain>
    </source>
</reference>
<name>A0AAE0FBX6_9CHLO</name>
<comment type="caution">
    <text evidence="2">The sequence shown here is derived from an EMBL/GenBank/DDBJ whole genome shotgun (WGS) entry which is preliminary data.</text>
</comment>
<keyword evidence="1" id="KW-0732">Signal</keyword>